<dbReference type="Pfam" id="PF21806">
    <property type="entry name" value="DUF6879"/>
    <property type="match status" value="1"/>
</dbReference>
<dbReference type="Proteomes" id="UP001597183">
    <property type="component" value="Unassembled WGS sequence"/>
</dbReference>
<gene>
    <name evidence="2" type="ORF">ACFQ5G_48680</name>
</gene>
<dbReference type="EMBL" id="JBHTMK010000065">
    <property type="protein sequence ID" value="MFD1373257.1"/>
    <property type="molecule type" value="Genomic_DNA"/>
</dbReference>
<reference evidence="3" key="1">
    <citation type="journal article" date="2019" name="Int. J. Syst. Evol. Microbiol.">
        <title>The Global Catalogue of Microorganisms (GCM) 10K type strain sequencing project: providing services to taxonomists for standard genome sequencing and annotation.</title>
        <authorList>
            <consortium name="The Broad Institute Genomics Platform"/>
            <consortium name="The Broad Institute Genome Sequencing Center for Infectious Disease"/>
            <person name="Wu L."/>
            <person name="Ma J."/>
        </authorList>
    </citation>
    <scope>NUCLEOTIDE SEQUENCE [LARGE SCALE GENOMIC DNA]</scope>
    <source>
        <strain evidence="3">CCM 7526</strain>
    </source>
</reference>
<protein>
    <submittedName>
        <fullName evidence="2">DUF6879 family protein</fullName>
    </submittedName>
</protein>
<accession>A0ABW4AUK9</accession>
<dbReference type="RefSeq" id="WP_317791905.1">
    <property type="nucleotide sequence ID" value="NZ_AP028461.1"/>
</dbReference>
<evidence type="ECO:0000313" key="3">
    <source>
        <dbReference type="Proteomes" id="UP001597183"/>
    </source>
</evidence>
<comment type="caution">
    <text evidence="2">The sequence shown here is derived from an EMBL/GenBank/DDBJ whole genome shotgun (WGS) entry which is preliminary data.</text>
</comment>
<dbReference type="InterPro" id="IPR049244">
    <property type="entry name" value="DUF6879"/>
</dbReference>
<organism evidence="2 3">
    <name type="scientific">Actinoplanes sichuanensis</name>
    <dbReference type="NCBI Taxonomy" id="512349"/>
    <lineage>
        <taxon>Bacteria</taxon>
        <taxon>Bacillati</taxon>
        <taxon>Actinomycetota</taxon>
        <taxon>Actinomycetes</taxon>
        <taxon>Micromonosporales</taxon>
        <taxon>Micromonosporaceae</taxon>
        <taxon>Actinoplanes</taxon>
    </lineage>
</organism>
<name>A0ABW4AUK9_9ACTN</name>
<proteinExistence type="predicted"/>
<evidence type="ECO:0000313" key="2">
    <source>
        <dbReference type="EMBL" id="MFD1373257.1"/>
    </source>
</evidence>
<feature type="domain" description="DUF6879" evidence="1">
    <location>
        <begin position="7"/>
        <end position="170"/>
    </location>
</feature>
<keyword evidence="3" id="KW-1185">Reference proteome</keyword>
<sequence>MLLLRADTFRRMFRSFDRTAFHLEVRDVYRVAEEAPPFQRFLDGEPDDFAWQRPWLELMREVTESGRSVRRLRVVTAPHGDYTRWLLSISGLNVEAGEDIRWLPRAATAGLPVAHDDFWLFDDRRVVFTLFEPDSSSAGGAMTEDPAIVRHCVRIRAALWAAGIPHDDYVKG</sequence>
<evidence type="ECO:0000259" key="1">
    <source>
        <dbReference type="Pfam" id="PF21806"/>
    </source>
</evidence>